<dbReference type="KEGG" id="yli:2908665"/>
<reference evidence="15 17" key="2">
    <citation type="submission" date="2018-07" db="EMBL/GenBank/DDBJ databases">
        <title>Draft Genome Assemblies for Five Robust Yarrowia lipolytica Strains Exhibiting High Lipid Production and Pentose Sugar Utilization and Sugar Alcohol Secretion from Undetoxified Lignocellulosic Biomass Hydrolysates.</title>
        <authorList>
            <consortium name="DOE Joint Genome Institute"/>
            <person name="Walker C."/>
            <person name="Ryu S."/>
            <person name="Na H."/>
            <person name="Zane M."/>
            <person name="LaButti K."/>
            <person name="Lipzen A."/>
            <person name="Haridas S."/>
            <person name="Barry K."/>
            <person name="Grigoriev I.V."/>
            <person name="Quarterman J."/>
            <person name="Slininger P."/>
            <person name="Dien B."/>
            <person name="Trinh C.T."/>
        </authorList>
    </citation>
    <scope>NUCLEOTIDE SEQUENCE [LARGE SCALE GENOMIC DNA]</scope>
    <source>
        <strain evidence="15 17">YB392</strain>
    </source>
</reference>
<dbReference type="GO" id="GO:0015031">
    <property type="term" value="P:protein transport"/>
    <property type="evidence" value="ECO:0007669"/>
    <property type="project" value="UniProtKB-KW"/>
</dbReference>
<evidence type="ECO:0000313" key="16">
    <source>
        <dbReference type="Proteomes" id="UP000182444"/>
    </source>
</evidence>
<dbReference type="eggNOG" id="KOG1102">
    <property type="taxonomic scope" value="Eukaryota"/>
</dbReference>
<dbReference type="GO" id="GO:0030427">
    <property type="term" value="C:site of polarized growth"/>
    <property type="evidence" value="ECO:0007669"/>
    <property type="project" value="UniProtKB-ARBA"/>
</dbReference>
<dbReference type="AlphaFoldDB" id="A0A1H6PKS2"/>
<evidence type="ECO:0000256" key="9">
    <source>
        <dbReference type="ARBA" id="ARBA00061661"/>
    </source>
</evidence>
<dbReference type="PANTHER" id="PTHR47219:SF9">
    <property type="entry name" value="GTPASE ACTIVATING PROTEIN AND CENTROSOME-ASSOCIATED, ISOFORM B"/>
    <property type="match status" value="1"/>
</dbReference>
<evidence type="ECO:0000256" key="5">
    <source>
        <dbReference type="ARBA" id="ARBA00022490"/>
    </source>
</evidence>
<feature type="compositionally biased region" description="Polar residues" evidence="12">
    <location>
        <begin position="101"/>
        <end position="112"/>
    </location>
</feature>
<name>A0A1H6PKS2_YARLL</name>
<dbReference type="VEuPathDB" id="FungiDB:YALI0_F18106g"/>
<dbReference type="InterPro" id="IPR050302">
    <property type="entry name" value="Rab_GAP_TBC_domain"/>
</dbReference>
<evidence type="ECO:0000256" key="7">
    <source>
        <dbReference type="ARBA" id="ARBA00022927"/>
    </source>
</evidence>
<dbReference type="RefSeq" id="XP_505563.1">
    <property type="nucleotide sequence ID" value="XM_505563.1"/>
</dbReference>
<dbReference type="Pfam" id="PF23436">
    <property type="entry name" value="RabGap-TBC_2"/>
    <property type="match status" value="1"/>
</dbReference>
<dbReference type="GO" id="GO:0006887">
    <property type="term" value="P:exocytosis"/>
    <property type="evidence" value="ECO:0007669"/>
    <property type="project" value="UniProtKB-KW"/>
</dbReference>
<evidence type="ECO:0000256" key="10">
    <source>
        <dbReference type="ARBA" id="ARBA00072088"/>
    </source>
</evidence>
<dbReference type="PROSITE" id="PS50086">
    <property type="entry name" value="TBC_RABGAP"/>
    <property type="match status" value="1"/>
</dbReference>
<dbReference type="Gene3D" id="1.10.472.80">
    <property type="entry name" value="Ypt/Rab-GAP domain of gyp1p, domain 3"/>
    <property type="match status" value="1"/>
</dbReference>
<comment type="subcellular location">
    <subcellularLocation>
        <location evidence="1">Cytoplasm</location>
    </subcellularLocation>
</comment>
<dbReference type="Proteomes" id="UP000182444">
    <property type="component" value="Chromosome 1F"/>
</dbReference>
<sequence length="696" mass="78226">MSEKPELVSETESEDDHRYEDTEDVLLGSEDAPTSAAAEEVAGNTSTISIGTAKADDDELPATPKPTSPTSLKVTPGSFPGAAGADEDSTTTPSATSPSANVLNSDGESLTPGTFPDATYDQTPSPVSSAPPPPLPHRPATHGDGGAASARGETPPTLPPRQGAPSLPPRKRSAFSWFLGNKSQTSLKSEDNITALANSHRANAQPAKVDEKIVAEGYGLMYSRMQQNQDSLSEKEERERQAVLQAGELLQEDFRQLRQKESLENPFIDWDFWSRVIEDYATVAKEHPKQLKEAISAGFPTELRSIIWQIITSSKNAALQDFYTEILKESTPHEKAIRRDLSRTSFVMETSPDSLYNVIKAYSLFDPEVGYTQGMAFVTTPLLLTLNEVDAFCLLVRLLKDYELRTMFLQEMPGLHLKLYQFDRLLEDQVPSVHIHLTRQGVKSSMYASQWFLTLFAYKFPLSMVLRIFDIIMTEGIEAILKFGVALIRKNADTILALKFDHLLPFLKESIFDVYREGAGDVFRVNEFVRDAMDVKIHPLLLHKYQEEYLEINRLERERLEEVEALRLANGQLTLQVRRIESTLVALEKEHIEVANEMVQGKVKLASLQDENETLNMQVSEMRRITGDEDLEALMDLRQDNERLVAENEQLQSQMTEMKQELDEIRGKHGELDAQHTNLKSKWGDMRKLLDAMPQE</sequence>
<evidence type="ECO:0000256" key="3">
    <source>
        <dbReference type="ARBA" id="ARBA00022468"/>
    </source>
</evidence>
<dbReference type="EMBL" id="CP017558">
    <property type="protein sequence ID" value="AOW07346.1"/>
    <property type="molecule type" value="Genomic_DNA"/>
</dbReference>
<evidence type="ECO:0000259" key="13">
    <source>
        <dbReference type="PROSITE" id="PS50086"/>
    </source>
</evidence>
<feature type="compositionally biased region" description="Low complexity" evidence="12">
    <location>
        <begin position="90"/>
        <end position="100"/>
    </location>
</feature>
<evidence type="ECO:0000256" key="6">
    <source>
        <dbReference type="ARBA" id="ARBA00022892"/>
    </source>
</evidence>
<feature type="coiled-coil region" evidence="11">
    <location>
        <begin position="570"/>
        <end position="675"/>
    </location>
</feature>
<keyword evidence="2" id="KW-0813">Transport</keyword>
<evidence type="ECO:0000313" key="14">
    <source>
        <dbReference type="EMBL" id="AOW07346.1"/>
    </source>
</evidence>
<evidence type="ECO:0000256" key="1">
    <source>
        <dbReference type="ARBA" id="ARBA00004496"/>
    </source>
</evidence>
<dbReference type="InterPro" id="IPR000195">
    <property type="entry name" value="Rab-GAP-TBC_dom"/>
</dbReference>
<keyword evidence="5" id="KW-0963">Cytoplasm</keyword>
<keyword evidence="8 11" id="KW-0175">Coiled coil</keyword>
<proteinExistence type="inferred from homology"/>
<reference evidence="14 16" key="1">
    <citation type="journal article" date="2016" name="PLoS ONE">
        <title>Sequence Assembly of Yarrowia lipolytica Strain W29/CLIB89 Shows Transposable Element Diversity.</title>
        <authorList>
            <person name="Magnan C."/>
            <person name="Yu J."/>
            <person name="Chang I."/>
            <person name="Jahn E."/>
            <person name="Kanomata Y."/>
            <person name="Wu J."/>
            <person name="Zeller M."/>
            <person name="Oakes M."/>
            <person name="Baldi P."/>
            <person name="Sandmeyer S."/>
        </authorList>
    </citation>
    <scope>NUCLEOTIDE SEQUENCE [LARGE SCALE GENOMIC DNA]</scope>
    <source>
        <strain evidence="14">CLIB89</strain>
        <strain evidence="16">CLIB89(W29)</strain>
    </source>
</reference>
<keyword evidence="4" id="KW-0268">Exocytosis</keyword>
<dbReference type="InterPro" id="IPR035969">
    <property type="entry name" value="Rab-GAP_TBC_sf"/>
</dbReference>
<evidence type="ECO:0000256" key="11">
    <source>
        <dbReference type="SAM" id="Coils"/>
    </source>
</evidence>
<dbReference type="VEuPathDB" id="FungiDB:YALI1_F24079g"/>
<evidence type="ECO:0000256" key="4">
    <source>
        <dbReference type="ARBA" id="ARBA00022483"/>
    </source>
</evidence>
<dbReference type="GO" id="GO:0005737">
    <property type="term" value="C:cytoplasm"/>
    <property type="evidence" value="ECO:0007669"/>
    <property type="project" value="UniProtKB-SubCell"/>
</dbReference>
<dbReference type="Gene3D" id="1.10.10.750">
    <property type="entry name" value="Ypt/Rab-GAP domain of gyp1p, domain 1"/>
    <property type="match status" value="1"/>
</dbReference>
<keyword evidence="7" id="KW-0653">Protein transport</keyword>
<dbReference type="GO" id="GO:0031267">
    <property type="term" value="F:small GTPase binding"/>
    <property type="evidence" value="ECO:0007669"/>
    <property type="project" value="TreeGrafter"/>
</dbReference>
<evidence type="ECO:0000256" key="8">
    <source>
        <dbReference type="ARBA" id="ARBA00023054"/>
    </source>
</evidence>
<dbReference type="OMA" id="EMMKQSR"/>
<dbReference type="EMBL" id="KZ859183">
    <property type="protein sequence ID" value="RDW22644.1"/>
    <property type="molecule type" value="Genomic_DNA"/>
</dbReference>
<feature type="domain" description="Rab-GAP TBC" evidence="13">
    <location>
        <begin position="298"/>
        <end position="476"/>
    </location>
</feature>
<gene>
    <name evidence="15" type="ORF">B0I71DRAFT_105148</name>
    <name evidence="14" type="ORF">YALI1_F24079g</name>
</gene>
<feature type="region of interest" description="Disordered" evidence="12">
    <location>
        <begin position="1"/>
        <end position="172"/>
    </location>
</feature>
<evidence type="ECO:0000313" key="17">
    <source>
        <dbReference type="Proteomes" id="UP000256601"/>
    </source>
</evidence>
<dbReference type="GeneID" id="2908665"/>
<dbReference type="Proteomes" id="UP000256601">
    <property type="component" value="Unassembled WGS sequence"/>
</dbReference>
<protein>
    <recommendedName>
        <fullName evidence="10">GTPase-activating protein GYP5</fullName>
    </recommendedName>
</protein>
<keyword evidence="3" id="KW-0343">GTPase activation</keyword>
<dbReference type="SMART" id="SM00164">
    <property type="entry name" value="TBC"/>
    <property type="match status" value="1"/>
</dbReference>
<dbReference type="FunFam" id="1.10.472.80:FF:000044">
    <property type="entry name" value="GTPase-activating protein GYP5"/>
    <property type="match status" value="1"/>
</dbReference>
<dbReference type="GO" id="GO:0005096">
    <property type="term" value="F:GTPase activator activity"/>
    <property type="evidence" value="ECO:0007669"/>
    <property type="project" value="UniProtKB-KW"/>
</dbReference>
<dbReference type="SUPFAM" id="SSF47923">
    <property type="entry name" value="Ypt/Rab-GAP domain of gyp1p"/>
    <property type="match status" value="2"/>
</dbReference>
<evidence type="ECO:0000313" key="15">
    <source>
        <dbReference type="EMBL" id="RDW22644.1"/>
    </source>
</evidence>
<evidence type="ECO:0000256" key="2">
    <source>
        <dbReference type="ARBA" id="ARBA00022448"/>
    </source>
</evidence>
<keyword evidence="6" id="KW-0931">ER-Golgi transport</keyword>
<dbReference type="OrthoDB" id="295078at2759"/>
<dbReference type="PANTHER" id="PTHR47219">
    <property type="entry name" value="RAB GTPASE-ACTIVATING PROTEIN 1-LIKE"/>
    <property type="match status" value="1"/>
</dbReference>
<dbReference type="Gene3D" id="1.10.8.270">
    <property type="entry name" value="putative rabgap domain of human tbc1 domain family member 14 like domains"/>
    <property type="match status" value="1"/>
</dbReference>
<organism evidence="14 16">
    <name type="scientific">Yarrowia lipolytica</name>
    <name type="common">Candida lipolytica</name>
    <dbReference type="NCBI Taxonomy" id="4952"/>
    <lineage>
        <taxon>Eukaryota</taxon>
        <taxon>Fungi</taxon>
        <taxon>Dikarya</taxon>
        <taxon>Ascomycota</taxon>
        <taxon>Saccharomycotina</taxon>
        <taxon>Dipodascomycetes</taxon>
        <taxon>Dipodascales</taxon>
        <taxon>Dipodascales incertae sedis</taxon>
        <taxon>Yarrowia</taxon>
    </lineage>
</organism>
<accession>A0A1H6PKS2</accession>
<comment type="similarity">
    <text evidence="9">Belongs to the GYP5 family.</text>
</comment>
<evidence type="ECO:0000256" key="12">
    <source>
        <dbReference type="SAM" id="MobiDB-lite"/>
    </source>
</evidence>